<reference evidence="2 3" key="1">
    <citation type="submission" date="2018-09" db="EMBL/GenBank/DDBJ databases">
        <title>Genome sequencing of strain 2DFW10M-5.</title>
        <authorList>
            <person name="Heo J."/>
            <person name="Kim S.-J."/>
            <person name="Kwon S.-W."/>
        </authorList>
    </citation>
    <scope>NUCLEOTIDE SEQUENCE [LARGE SCALE GENOMIC DNA]</scope>
    <source>
        <strain evidence="2 3">2DFW10M-5</strain>
    </source>
</reference>
<keyword evidence="1" id="KW-1133">Transmembrane helix</keyword>
<sequence>MTSGAVSGLGWLLLEHVVHADAWVHTTISSPADPVTALLVFALLCAFAVAIARASRRVIRARIVACAQAAHRPAMRARARRRAAISVRVPSGARGPRAPAVVLVG</sequence>
<organism evidence="2 3">
    <name type="scientific">Gryllotalpicola protaetiae</name>
    <dbReference type="NCBI Taxonomy" id="2419771"/>
    <lineage>
        <taxon>Bacteria</taxon>
        <taxon>Bacillati</taxon>
        <taxon>Actinomycetota</taxon>
        <taxon>Actinomycetes</taxon>
        <taxon>Micrococcales</taxon>
        <taxon>Microbacteriaceae</taxon>
        <taxon>Gryllotalpicola</taxon>
    </lineage>
</organism>
<keyword evidence="1" id="KW-0472">Membrane</keyword>
<dbReference type="AlphaFoldDB" id="A0A387BMA4"/>
<evidence type="ECO:0000256" key="1">
    <source>
        <dbReference type="SAM" id="Phobius"/>
    </source>
</evidence>
<dbReference type="EMBL" id="CP032624">
    <property type="protein sequence ID" value="AYG02150.1"/>
    <property type="molecule type" value="Genomic_DNA"/>
</dbReference>
<dbReference type="RefSeq" id="WP_120787684.1">
    <property type="nucleotide sequence ID" value="NZ_CP032624.1"/>
</dbReference>
<feature type="transmembrane region" description="Helical" evidence="1">
    <location>
        <begin position="36"/>
        <end position="54"/>
    </location>
</feature>
<accession>A0A387BMA4</accession>
<keyword evidence="3" id="KW-1185">Reference proteome</keyword>
<evidence type="ECO:0000313" key="2">
    <source>
        <dbReference type="EMBL" id="AYG02150.1"/>
    </source>
</evidence>
<gene>
    <name evidence="2" type="ORF">D7I44_00465</name>
</gene>
<name>A0A387BMA4_9MICO</name>
<dbReference type="KEGG" id="gry:D7I44_00465"/>
<protein>
    <submittedName>
        <fullName evidence="2">Uncharacterized protein</fullName>
    </submittedName>
</protein>
<dbReference type="Proteomes" id="UP000275069">
    <property type="component" value="Chromosome"/>
</dbReference>
<evidence type="ECO:0000313" key="3">
    <source>
        <dbReference type="Proteomes" id="UP000275069"/>
    </source>
</evidence>
<proteinExistence type="predicted"/>
<keyword evidence="1" id="KW-0812">Transmembrane</keyword>